<evidence type="ECO:0000256" key="5">
    <source>
        <dbReference type="ARBA" id="ARBA00023163"/>
    </source>
</evidence>
<dbReference type="PROSITE" id="PS50090">
    <property type="entry name" value="MYB_LIKE"/>
    <property type="match status" value="2"/>
</dbReference>
<protein>
    <submittedName>
        <fullName evidence="9">Uncharacterized protein</fullName>
    </submittedName>
</protein>
<dbReference type="SMART" id="SM00717">
    <property type="entry name" value="SANT"/>
    <property type="match status" value="2"/>
</dbReference>
<keyword evidence="4" id="KW-0238">DNA-binding</keyword>
<reference evidence="9 10" key="1">
    <citation type="submission" date="2022-12" db="EMBL/GenBank/DDBJ databases">
        <title>Chromosome-scale assembly of the Ensete ventricosum genome.</title>
        <authorList>
            <person name="Dussert Y."/>
            <person name="Stocks J."/>
            <person name="Wendawek A."/>
            <person name="Woldeyes F."/>
            <person name="Nichols R.A."/>
            <person name="Borrell J.S."/>
        </authorList>
    </citation>
    <scope>NUCLEOTIDE SEQUENCE [LARGE SCALE GENOMIC DNA]</scope>
    <source>
        <strain evidence="10">cv. Maze</strain>
        <tissue evidence="9">Seeds</tissue>
    </source>
</reference>
<dbReference type="CDD" id="cd00167">
    <property type="entry name" value="SANT"/>
    <property type="match status" value="2"/>
</dbReference>
<keyword evidence="2" id="KW-0677">Repeat</keyword>
<evidence type="ECO:0000256" key="4">
    <source>
        <dbReference type="ARBA" id="ARBA00023125"/>
    </source>
</evidence>
<dbReference type="PROSITE" id="PS51294">
    <property type="entry name" value="HTH_MYB"/>
    <property type="match status" value="2"/>
</dbReference>
<evidence type="ECO:0000313" key="9">
    <source>
        <dbReference type="EMBL" id="KAJ8461695.1"/>
    </source>
</evidence>
<dbReference type="PANTHER" id="PTHR47997">
    <property type="entry name" value="MYB DOMAIN PROTEIN 55"/>
    <property type="match status" value="1"/>
</dbReference>
<keyword evidence="5" id="KW-0804">Transcription</keyword>
<dbReference type="InterPro" id="IPR017930">
    <property type="entry name" value="Myb_dom"/>
</dbReference>
<evidence type="ECO:0000256" key="3">
    <source>
        <dbReference type="ARBA" id="ARBA00023015"/>
    </source>
</evidence>
<dbReference type="FunFam" id="1.10.10.60:FF:000221">
    <property type="entry name" value="MYB transcription factor"/>
    <property type="match status" value="1"/>
</dbReference>
<keyword evidence="10" id="KW-1185">Reference proteome</keyword>
<organism evidence="9 10">
    <name type="scientific">Ensete ventricosum</name>
    <name type="common">Abyssinian banana</name>
    <name type="synonym">Musa ensete</name>
    <dbReference type="NCBI Taxonomy" id="4639"/>
    <lineage>
        <taxon>Eukaryota</taxon>
        <taxon>Viridiplantae</taxon>
        <taxon>Streptophyta</taxon>
        <taxon>Embryophyta</taxon>
        <taxon>Tracheophyta</taxon>
        <taxon>Spermatophyta</taxon>
        <taxon>Magnoliopsida</taxon>
        <taxon>Liliopsida</taxon>
        <taxon>Zingiberales</taxon>
        <taxon>Musaceae</taxon>
        <taxon>Ensete</taxon>
    </lineage>
</organism>
<gene>
    <name evidence="9" type="ORF">OPV22_034621</name>
</gene>
<dbReference type="Gene3D" id="1.10.10.60">
    <property type="entry name" value="Homeodomain-like"/>
    <property type="match status" value="2"/>
</dbReference>
<keyword evidence="6" id="KW-0539">Nucleus</keyword>
<feature type="domain" description="HTH myb-type" evidence="8">
    <location>
        <begin position="62"/>
        <end position="116"/>
    </location>
</feature>
<accession>A0AAV8P3B6</accession>
<dbReference type="SUPFAM" id="SSF46689">
    <property type="entry name" value="Homeodomain-like"/>
    <property type="match status" value="1"/>
</dbReference>
<name>A0AAV8P3B6_ENSVE</name>
<comment type="caution">
    <text evidence="9">The sequence shown here is derived from an EMBL/GenBank/DDBJ whole genome shotgun (WGS) entry which is preliminary data.</text>
</comment>
<evidence type="ECO:0000256" key="2">
    <source>
        <dbReference type="ARBA" id="ARBA00022737"/>
    </source>
</evidence>
<dbReference type="Pfam" id="PF00249">
    <property type="entry name" value="Myb_DNA-binding"/>
    <property type="match status" value="2"/>
</dbReference>
<comment type="subcellular location">
    <subcellularLocation>
        <location evidence="1">Nucleus</location>
    </subcellularLocation>
</comment>
<dbReference type="GO" id="GO:0005634">
    <property type="term" value="C:nucleus"/>
    <property type="evidence" value="ECO:0007669"/>
    <property type="project" value="UniProtKB-SubCell"/>
</dbReference>
<evidence type="ECO:0000259" key="7">
    <source>
        <dbReference type="PROSITE" id="PS50090"/>
    </source>
</evidence>
<dbReference type="InterPro" id="IPR051953">
    <property type="entry name" value="Plant_SW-associated_TFs"/>
</dbReference>
<dbReference type="Proteomes" id="UP001222027">
    <property type="component" value="Unassembled WGS sequence"/>
</dbReference>
<evidence type="ECO:0000313" key="10">
    <source>
        <dbReference type="Proteomes" id="UP001222027"/>
    </source>
</evidence>
<proteinExistence type="predicted"/>
<feature type="domain" description="HTH myb-type" evidence="8">
    <location>
        <begin position="9"/>
        <end position="61"/>
    </location>
</feature>
<evidence type="ECO:0000256" key="6">
    <source>
        <dbReference type="ARBA" id="ARBA00023242"/>
    </source>
</evidence>
<dbReference type="EMBL" id="JAQQAF010000009">
    <property type="protein sequence ID" value="KAJ8461695.1"/>
    <property type="molecule type" value="Genomic_DNA"/>
</dbReference>
<dbReference type="AlphaFoldDB" id="A0AAV8P3B6"/>
<keyword evidence="3" id="KW-0805">Transcription regulation</keyword>
<dbReference type="FunFam" id="1.10.10.60:FF:000047">
    <property type="entry name" value="Myb transcription factor"/>
    <property type="match status" value="1"/>
</dbReference>
<feature type="domain" description="Myb-like" evidence="7">
    <location>
        <begin position="62"/>
        <end position="112"/>
    </location>
</feature>
<dbReference type="InterPro" id="IPR009057">
    <property type="entry name" value="Homeodomain-like_sf"/>
</dbReference>
<evidence type="ECO:0000256" key="1">
    <source>
        <dbReference type="ARBA" id="ARBA00004123"/>
    </source>
</evidence>
<dbReference type="GO" id="GO:0003677">
    <property type="term" value="F:DNA binding"/>
    <property type="evidence" value="ECO:0007669"/>
    <property type="project" value="UniProtKB-KW"/>
</dbReference>
<dbReference type="InterPro" id="IPR001005">
    <property type="entry name" value="SANT/Myb"/>
</dbReference>
<sequence length="364" mass="39891">MGQHTCCHKQKLRKGLWSPEEDEKLIKHITKYGHGCWSSVPKQAGIQRCGKSCRLRWINYLRPDLKRGAFSDQEEDLIIELHAVLGNRWSQIATRLPGRTDNEIKNFWNSCIKKKLKQRGIDPNTHNPLAEAEAAEGHASKSSERTCSSCDLKIPVATLATTTDAVMPVLDEHAVERKPSKTSATPMKCFFPGQFIASQDISSHPATIFPLAELGFATDCSRSQAAGAGLSVCPNPYGRLFEMNQDFSCNALSTGFPSTPTAVITTSMGLRTNIINLPPYNPAHVCAGIDGIRYSDAVYSSNSSQSSMSSAGGIEMQNSSPPFFGNGIFPWSELTTQDTDTPVQLEGEPEDLKWSEYLEGGFPS</sequence>
<feature type="domain" description="Myb-like" evidence="7">
    <location>
        <begin position="9"/>
        <end position="61"/>
    </location>
</feature>
<evidence type="ECO:0000259" key="8">
    <source>
        <dbReference type="PROSITE" id="PS51294"/>
    </source>
</evidence>
<dbReference type="PANTHER" id="PTHR47997:SF75">
    <property type="entry name" value="MYB DOMAIN PROTEIN 55"/>
    <property type="match status" value="1"/>
</dbReference>